<reference evidence="2" key="1">
    <citation type="submission" date="2015-10" db="EMBL/GenBank/DDBJ databases">
        <authorList>
            <person name="Gilbert D.G."/>
        </authorList>
    </citation>
    <scope>NUCLEOTIDE SEQUENCE</scope>
</reference>
<dbReference type="CDD" id="cd01068">
    <property type="entry name" value="globin_sensor"/>
    <property type="match status" value="1"/>
</dbReference>
<dbReference type="SUPFAM" id="SSF46458">
    <property type="entry name" value="Globin-like"/>
    <property type="match status" value="1"/>
</dbReference>
<dbReference type="InterPro" id="IPR044398">
    <property type="entry name" value="Globin-sensor_dom"/>
</dbReference>
<dbReference type="InterPro" id="IPR012292">
    <property type="entry name" value="Globin/Proto"/>
</dbReference>
<dbReference type="Gene3D" id="1.10.490.10">
    <property type="entry name" value="Globins"/>
    <property type="match status" value="1"/>
</dbReference>
<dbReference type="GO" id="GO:0019825">
    <property type="term" value="F:oxygen binding"/>
    <property type="evidence" value="ECO:0007669"/>
    <property type="project" value="InterPro"/>
</dbReference>
<dbReference type="GO" id="GO:0020037">
    <property type="term" value="F:heme binding"/>
    <property type="evidence" value="ECO:0007669"/>
    <property type="project" value="InterPro"/>
</dbReference>
<protein>
    <recommendedName>
        <fullName evidence="1">Globin-sensor domain-containing protein</fullName>
    </recommendedName>
</protein>
<organism evidence="2">
    <name type="scientific">hydrothermal vent metagenome</name>
    <dbReference type="NCBI Taxonomy" id="652676"/>
    <lineage>
        <taxon>unclassified sequences</taxon>
        <taxon>metagenomes</taxon>
        <taxon>ecological metagenomes</taxon>
    </lineage>
</organism>
<dbReference type="AlphaFoldDB" id="A0A170QB57"/>
<dbReference type="InterPro" id="IPR009050">
    <property type="entry name" value="Globin-like_sf"/>
</dbReference>
<evidence type="ECO:0000259" key="1">
    <source>
        <dbReference type="Pfam" id="PF11563"/>
    </source>
</evidence>
<dbReference type="EMBL" id="FAXA01000432">
    <property type="protein sequence ID" value="CUV03543.1"/>
    <property type="molecule type" value="Genomic_DNA"/>
</dbReference>
<proteinExistence type="predicted"/>
<dbReference type="InterPro" id="IPR039379">
    <property type="entry name" value="Protoglobin_sensor_dom"/>
</dbReference>
<accession>A0A170QB57</accession>
<name>A0A170QB57_9ZZZZ</name>
<feature type="domain" description="Globin-sensor" evidence="1">
    <location>
        <begin position="9"/>
        <end position="175"/>
    </location>
</feature>
<evidence type="ECO:0000313" key="2">
    <source>
        <dbReference type="EMBL" id="CUV03543.1"/>
    </source>
</evidence>
<dbReference type="Pfam" id="PF11563">
    <property type="entry name" value="Protoglobin"/>
    <property type="match status" value="1"/>
</dbReference>
<gene>
    <name evidence="2" type="ORF">MGWOODY_Clf2590</name>
</gene>
<sequence>MQRIVDWPARMKEVADFVGLDQAELDVIESTRDLVSARGEEITAAVYDHFLKFPETRRFFLEAGGEVDEQKLDRRKHSLLRWLTGSIGFKIDQDYPIRLLATGIVHSHPPSHRAHLGSIPSRFMVGSMSYIQTELARIFQEEIKDPREVMQASVAWNKLMMVQLDILQAGYINETPTEADGETPAAPNE</sequence>